<proteinExistence type="predicted"/>
<protein>
    <submittedName>
        <fullName evidence="1">Uncharacterized protein</fullName>
    </submittedName>
</protein>
<name>A0A5J4UTM5_9EUKA</name>
<organism evidence="1 2">
    <name type="scientific">Streblomastix strix</name>
    <dbReference type="NCBI Taxonomy" id="222440"/>
    <lineage>
        <taxon>Eukaryota</taxon>
        <taxon>Metamonada</taxon>
        <taxon>Preaxostyla</taxon>
        <taxon>Oxymonadida</taxon>
        <taxon>Streblomastigidae</taxon>
        <taxon>Streblomastix</taxon>
    </lineage>
</organism>
<gene>
    <name evidence="1" type="ORF">EZS28_030745</name>
</gene>
<evidence type="ECO:0000313" key="2">
    <source>
        <dbReference type="Proteomes" id="UP000324800"/>
    </source>
</evidence>
<dbReference type="Proteomes" id="UP000324800">
    <property type="component" value="Unassembled WGS sequence"/>
</dbReference>
<feature type="non-terminal residue" evidence="1">
    <location>
        <position position="1"/>
    </location>
</feature>
<evidence type="ECO:0000313" key="1">
    <source>
        <dbReference type="EMBL" id="KAA6373727.1"/>
    </source>
</evidence>
<dbReference type="AlphaFoldDB" id="A0A5J4UTM5"/>
<sequence length="132" mass="14761">QDDVDVVGAAVLSDPICLSEDTYSCRVVQKYVDFNPRKHMLEDFQSMELAPNNHNQSISRTPLFGSVVAYALEIQVRHGQQIGASDRNKDNEASRPPSFLINQNIEQFVLTQVDKLVHELLSKTDPPAPSPE</sequence>
<comment type="caution">
    <text evidence="1">The sequence shown here is derived from an EMBL/GenBank/DDBJ whole genome shotgun (WGS) entry which is preliminary data.</text>
</comment>
<dbReference type="EMBL" id="SNRW01012513">
    <property type="protein sequence ID" value="KAA6373727.1"/>
    <property type="molecule type" value="Genomic_DNA"/>
</dbReference>
<accession>A0A5J4UTM5</accession>
<reference evidence="1 2" key="1">
    <citation type="submission" date="2019-03" db="EMBL/GenBank/DDBJ databases">
        <title>Single cell metagenomics reveals metabolic interactions within the superorganism composed of flagellate Streblomastix strix and complex community of Bacteroidetes bacteria on its surface.</title>
        <authorList>
            <person name="Treitli S.C."/>
            <person name="Kolisko M."/>
            <person name="Husnik F."/>
            <person name="Keeling P."/>
            <person name="Hampl V."/>
        </authorList>
    </citation>
    <scope>NUCLEOTIDE SEQUENCE [LARGE SCALE GENOMIC DNA]</scope>
    <source>
        <strain evidence="1">ST1C</strain>
    </source>
</reference>